<dbReference type="InterPro" id="IPR001810">
    <property type="entry name" value="F-box_dom"/>
</dbReference>
<dbReference type="SUPFAM" id="SSF81383">
    <property type="entry name" value="F-box domain"/>
    <property type="match status" value="1"/>
</dbReference>
<comment type="caution">
    <text evidence="7">The sequence shown here is derived from an EMBL/GenBank/DDBJ whole genome shotgun (WGS) entry which is preliminary data.</text>
</comment>
<dbReference type="Proteomes" id="UP001642540">
    <property type="component" value="Unassembled WGS sequence"/>
</dbReference>
<evidence type="ECO:0000256" key="3">
    <source>
        <dbReference type="ARBA" id="ARBA00022786"/>
    </source>
</evidence>
<evidence type="ECO:0000256" key="2">
    <source>
        <dbReference type="ARBA" id="ARBA00004906"/>
    </source>
</evidence>
<proteinExistence type="predicted"/>
<comment type="subcellular location">
    <subcellularLocation>
        <location evidence="1">Nucleus</location>
    </subcellularLocation>
</comment>
<feature type="region of interest" description="Disordered" evidence="5">
    <location>
        <begin position="37"/>
        <end position="56"/>
    </location>
</feature>
<keyword evidence="4" id="KW-0539">Nucleus</keyword>
<dbReference type="PANTHER" id="PTHR13123:SF7">
    <property type="entry name" value="LD30288P"/>
    <property type="match status" value="1"/>
</dbReference>
<name>A0ABP1R0D5_9HEXA</name>
<accession>A0ABP1R0D5</accession>
<evidence type="ECO:0000259" key="6">
    <source>
        <dbReference type="PROSITE" id="PS50181"/>
    </source>
</evidence>
<dbReference type="PROSITE" id="PS50181">
    <property type="entry name" value="FBOX"/>
    <property type="match status" value="1"/>
</dbReference>
<protein>
    <recommendedName>
        <fullName evidence="6">F-box domain-containing protein</fullName>
    </recommendedName>
</protein>
<dbReference type="PANTHER" id="PTHR13123">
    <property type="entry name" value="LD30288P"/>
    <property type="match status" value="1"/>
</dbReference>
<dbReference type="InterPro" id="IPR040394">
    <property type="entry name" value="FBX25/32"/>
</dbReference>
<evidence type="ECO:0000313" key="7">
    <source>
        <dbReference type="EMBL" id="CAL8112882.1"/>
    </source>
</evidence>
<evidence type="ECO:0000313" key="8">
    <source>
        <dbReference type="Proteomes" id="UP001642540"/>
    </source>
</evidence>
<gene>
    <name evidence="7" type="ORF">ODALV1_LOCUS15824</name>
</gene>
<evidence type="ECO:0000256" key="4">
    <source>
        <dbReference type="ARBA" id="ARBA00023242"/>
    </source>
</evidence>
<feature type="compositionally biased region" description="Basic and acidic residues" evidence="5">
    <location>
        <begin position="37"/>
        <end position="46"/>
    </location>
</feature>
<reference evidence="7 8" key="1">
    <citation type="submission" date="2024-08" db="EMBL/GenBank/DDBJ databases">
        <authorList>
            <person name="Cucini C."/>
            <person name="Frati F."/>
        </authorList>
    </citation>
    <scope>NUCLEOTIDE SEQUENCE [LARGE SCALE GENOMIC DNA]</scope>
</reference>
<organism evidence="7 8">
    <name type="scientific">Orchesella dallaii</name>
    <dbReference type="NCBI Taxonomy" id="48710"/>
    <lineage>
        <taxon>Eukaryota</taxon>
        <taxon>Metazoa</taxon>
        <taxon>Ecdysozoa</taxon>
        <taxon>Arthropoda</taxon>
        <taxon>Hexapoda</taxon>
        <taxon>Collembola</taxon>
        <taxon>Entomobryomorpha</taxon>
        <taxon>Entomobryoidea</taxon>
        <taxon>Orchesellidae</taxon>
        <taxon>Orchesellinae</taxon>
        <taxon>Orchesella</taxon>
    </lineage>
</organism>
<sequence>MPFISKDWRSPGEHWVKIGPGWERAKVISYLNSADFKGSDGKDESSQPRYNVTTRTSKEIRKQNNLSEALLQLDFYSACHNIRRFNYTCRMIQLLLFNMNYLPGNVQRILIRLIEEMATYSKENGWKGEMKSVLELMRENVVNQPVWGGQLGSSKLWEEHRNNIQKILNTSTEEDFDDNKGPPILHFPEEVIRQILLKLSSDKDIESLSDTHFLFNDIAHENRVWRQLCNYHFTAAQKDQLIENPHQSLHQKLVNDNATNHNNNCNDSVSTQLSFENDNPQWKLVYKKLKRKHGLNKEEYAEELNLCKTCGLLFWATSSSNPHDCGMAILIRVKPGDFIKYFCV</sequence>
<evidence type="ECO:0000256" key="5">
    <source>
        <dbReference type="SAM" id="MobiDB-lite"/>
    </source>
</evidence>
<feature type="domain" description="F-box" evidence="6">
    <location>
        <begin position="181"/>
        <end position="228"/>
    </location>
</feature>
<evidence type="ECO:0000256" key="1">
    <source>
        <dbReference type="ARBA" id="ARBA00004123"/>
    </source>
</evidence>
<comment type="pathway">
    <text evidence="2">Protein modification; protein ubiquitination.</text>
</comment>
<keyword evidence="8" id="KW-1185">Reference proteome</keyword>
<dbReference type="EMBL" id="CAXLJM020000049">
    <property type="protein sequence ID" value="CAL8112882.1"/>
    <property type="molecule type" value="Genomic_DNA"/>
</dbReference>
<dbReference type="InterPro" id="IPR036047">
    <property type="entry name" value="F-box-like_dom_sf"/>
</dbReference>
<keyword evidence="3" id="KW-0833">Ubl conjugation pathway</keyword>